<keyword evidence="5 8" id="KW-1133">Transmembrane helix</keyword>
<feature type="transmembrane region" description="Helical" evidence="8">
    <location>
        <begin position="275"/>
        <end position="303"/>
    </location>
</feature>
<feature type="transmembrane region" description="Helical" evidence="8">
    <location>
        <begin position="458"/>
        <end position="480"/>
    </location>
</feature>
<feature type="transmembrane region" description="Helical" evidence="8">
    <location>
        <begin position="402"/>
        <end position="425"/>
    </location>
</feature>
<dbReference type="EMBL" id="AP023421">
    <property type="protein sequence ID" value="BCK86080.1"/>
    <property type="molecule type" value="Genomic_DNA"/>
</dbReference>
<keyword evidence="4 8" id="KW-0812">Transmembrane</keyword>
<feature type="transmembrane region" description="Helical" evidence="8">
    <location>
        <begin position="123"/>
        <end position="147"/>
    </location>
</feature>
<reference evidence="9" key="1">
    <citation type="submission" date="2020-09" db="EMBL/GenBank/DDBJ databases">
        <title>New species isolated from human feces.</title>
        <authorList>
            <person name="Kitahara M."/>
            <person name="Shigeno Y."/>
            <person name="Shime M."/>
            <person name="Matsumoto Y."/>
            <person name="Nakamura S."/>
            <person name="Motooka D."/>
            <person name="Fukuoka S."/>
            <person name="Nishikawa H."/>
            <person name="Benno Y."/>
        </authorList>
    </citation>
    <scope>NUCLEOTIDE SEQUENCE</scope>
    <source>
        <strain evidence="9">MM59</strain>
        <plasmid evidence="9">pMM59_01</plasmid>
    </source>
</reference>
<accession>A0A830QT89</accession>
<dbReference type="GO" id="GO:0015204">
    <property type="term" value="F:urea transmembrane transporter activity"/>
    <property type="evidence" value="ECO:0007669"/>
    <property type="project" value="InterPro"/>
</dbReference>
<feature type="transmembrane region" description="Helical" evidence="8">
    <location>
        <begin position="6"/>
        <end position="24"/>
    </location>
</feature>
<feature type="transmembrane region" description="Helical" evidence="8">
    <location>
        <begin position="432"/>
        <end position="452"/>
    </location>
</feature>
<organism evidence="9 10">
    <name type="scientific">Pusillibacter faecalis</name>
    <dbReference type="NCBI Taxonomy" id="2714358"/>
    <lineage>
        <taxon>Bacteria</taxon>
        <taxon>Bacillati</taxon>
        <taxon>Bacillota</taxon>
        <taxon>Clostridia</taxon>
        <taxon>Eubacteriales</taxon>
        <taxon>Oscillospiraceae</taxon>
        <taxon>Pusillibacter</taxon>
    </lineage>
</organism>
<dbReference type="PANTHER" id="PTHR46154:SF4">
    <property type="entry name" value="UREA ACTIVE TRANSPORTER"/>
    <property type="match status" value="1"/>
</dbReference>
<evidence type="ECO:0000256" key="1">
    <source>
        <dbReference type="ARBA" id="ARBA00004141"/>
    </source>
</evidence>
<dbReference type="InterPro" id="IPR001734">
    <property type="entry name" value="Na/solute_symporter"/>
</dbReference>
<protein>
    <submittedName>
        <fullName evidence="9">Urea transporter</fullName>
    </submittedName>
</protein>
<dbReference type="PROSITE" id="PS50283">
    <property type="entry name" value="NA_SOLUT_SYMP_3"/>
    <property type="match status" value="1"/>
</dbReference>
<dbReference type="Pfam" id="PF00474">
    <property type="entry name" value="SSF"/>
    <property type="match status" value="1"/>
</dbReference>
<dbReference type="GO" id="GO:0005886">
    <property type="term" value="C:plasma membrane"/>
    <property type="evidence" value="ECO:0007669"/>
    <property type="project" value="TreeGrafter"/>
</dbReference>
<keyword evidence="9" id="KW-0614">Plasmid</keyword>
<comment type="similarity">
    <text evidence="2 7">Belongs to the sodium:solute symporter (SSF) (TC 2.A.21) family.</text>
</comment>
<dbReference type="AlphaFoldDB" id="A0A830QT89"/>
<evidence type="ECO:0000256" key="2">
    <source>
        <dbReference type="ARBA" id="ARBA00006434"/>
    </source>
</evidence>
<dbReference type="KEGG" id="pfaa:MM59RIKEN_33990"/>
<name>A0A830QT89_9FIRM</name>
<feature type="transmembrane region" description="Helical" evidence="8">
    <location>
        <begin position="36"/>
        <end position="58"/>
    </location>
</feature>
<evidence type="ECO:0000256" key="3">
    <source>
        <dbReference type="ARBA" id="ARBA00022448"/>
    </source>
</evidence>
<evidence type="ECO:0000256" key="4">
    <source>
        <dbReference type="ARBA" id="ARBA00022692"/>
    </source>
</evidence>
<feature type="transmembrane region" description="Helical" evidence="8">
    <location>
        <begin position="323"/>
        <end position="356"/>
    </location>
</feature>
<dbReference type="Proteomes" id="UP000679848">
    <property type="component" value="Plasmid pMM59_01"/>
</dbReference>
<feature type="transmembrane region" description="Helical" evidence="8">
    <location>
        <begin position="153"/>
        <end position="171"/>
    </location>
</feature>
<keyword evidence="6 8" id="KW-0472">Membrane</keyword>
<evidence type="ECO:0000256" key="7">
    <source>
        <dbReference type="RuleBase" id="RU362091"/>
    </source>
</evidence>
<comment type="subcellular location">
    <subcellularLocation>
        <location evidence="1">Membrane</location>
        <topology evidence="1">Multi-pass membrane protein</topology>
    </subcellularLocation>
</comment>
<evidence type="ECO:0000256" key="6">
    <source>
        <dbReference type="ARBA" id="ARBA00023136"/>
    </source>
</evidence>
<sequence length="499" mass="53230">MGDYYGYVILAIFAVIFIGISIFVSKKFPIEGVDDFVAAGRGIPSSLVAASVMVSWVWTTTIMGSAEAGMSFGISGGLNYAWGNSIPFFVLIPLVLHLRKKMPKCTTFTEFITQRYGAGVSKLFFIFGIGVIVYVLIAQGVGIGIVFNSMFGIPYEVGAVIPLAIVTVYIAKAGLRGSIFNDVIQFFIISIIMIVSVPLILQYLGMENIYNGLVDVVTNPDNVNYNPEALSLASGGGFRYGLTAVVVAMGQVLLDQGYYSKAIATASSKSLLRAYVIGTVVAWMPIPIICGGVFGCSVISMGVGEGAGLALASEAAPYIMKLVYGGGLGSVMFVLMVFMAGMTTGGGCLSGAQALFTADFYKKYVNPTATEEQQMKFGRKITFVVSGIVMVVVILLKGKSLLMMDIFSGILFAAPTSSLIAGMYCKRTSPKIAVFSIVCGLASGLIAFFVIPNEDINWFVGNLLALLVPAVIVIVGSLFSKYEYDFEKLKAYEPDHAVN</sequence>
<evidence type="ECO:0000256" key="5">
    <source>
        <dbReference type="ARBA" id="ARBA00022989"/>
    </source>
</evidence>
<feature type="transmembrane region" description="Helical" evidence="8">
    <location>
        <begin position="377"/>
        <end position="396"/>
    </location>
</feature>
<geneLocation type="plasmid" evidence="9 10">
    <name>pMM59_01</name>
</geneLocation>
<gene>
    <name evidence="9" type="primary">dur3</name>
    <name evidence="9" type="ORF">MM59RIKEN_33990</name>
</gene>
<evidence type="ECO:0000256" key="8">
    <source>
        <dbReference type="SAM" id="Phobius"/>
    </source>
</evidence>
<dbReference type="InterPro" id="IPR031155">
    <property type="entry name" value="DUR"/>
</dbReference>
<dbReference type="PANTHER" id="PTHR46154">
    <property type="match status" value="1"/>
</dbReference>
<evidence type="ECO:0000313" key="10">
    <source>
        <dbReference type="Proteomes" id="UP000679848"/>
    </source>
</evidence>
<dbReference type="InterPro" id="IPR038377">
    <property type="entry name" value="Na/Glc_symporter_sf"/>
</dbReference>
<evidence type="ECO:0000313" key="9">
    <source>
        <dbReference type="EMBL" id="BCK86080.1"/>
    </source>
</evidence>
<keyword evidence="3" id="KW-0813">Transport</keyword>
<feature type="transmembrane region" description="Helical" evidence="8">
    <location>
        <begin position="237"/>
        <end position="254"/>
    </location>
</feature>
<dbReference type="RefSeq" id="WP_187031035.1">
    <property type="nucleotide sequence ID" value="NZ_AP023421.1"/>
</dbReference>
<dbReference type="Gene3D" id="1.20.1730.10">
    <property type="entry name" value="Sodium/glucose cotransporter"/>
    <property type="match status" value="1"/>
</dbReference>
<proteinExistence type="inferred from homology"/>
<keyword evidence="10" id="KW-1185">Reference proteome</keyword>
<feature type="transmembrane region" description="Helical" evidence="8">
    <location>
        <begin position="78"/>
        <end position="96"/>
    </location>
</feature>
<feature type="transmembrane region" description="Helical" evidence="8">
    <location>
        <begin position="183"/>
        <end position="204"/>
    </location>
</feature>